<evidence type="ECO:0000313" key="3">
    <source>
        <dbReference type="Proteomes" id="UP000054538"/>
    </source>
</evidence>
<dbReference type="AlphaFoldDB" id="A0A0D0E3J2"/>
<gene>
    <name evidence="2" type="ORF">PAXRUDRAFT_30956</name>
</gene>
<evidence type="ECO:0000256" key="1">
    <source>
        <dbReference type="SAM" id="MobiDB-lite"/>
    </source>
</evidence>
<dbReference type="OrthoDB" id="3252135at2759"/>
<evidence type="ECO:0008006" key="4">
    <source>
        <dbReference type="Google" id="ProtNLM"/>
    </source>
</evidence>
<dbReference type="Proteomes" id="UP000054538">
    <property type="component" value="Unassembled WGS sequence"/>
</dbReference>
<evidence type="ECO:0000313" key="2">
    <source>
        <dbReference type="EMBL" id="KIK98786.1"/>
    </source>
</evidence>
<dbReference type="InParanoid" id="A0A0D0E3J2"/>
<feature type="region of interest" description="Disordered" evidence="1">
    <location>
        <begin position="1"/>
        <end position="21"/>
    </location>
</feature>
<reference evidence="3" key="2">
    <citation type="submission" date="2015-01" db="EMBL/GenBank/DDBJ databases">
        <title>Evolutionary Origins and Diversification of the Mycorrhizal Mutualists.</title>
        <authorList>
            <consortium name="DOE Joint Genome Institute"/>
            <consortium name="Mycorrhizal Genomics Consortium"/>
            <person name="Kohler A."/>
            <person name="Kuo A."/>
            <person name="Nagy L.G."/>
            <person name="Floudas D."/>
            <person name="Copeland A."/>
            <person name="Barry K.W."/>
            <person name="Cichocki N."/>
            <person name="Veneault-Fourrey C."/>
            <person name="LaButti K."/>
            <person name="Lindquist E.A."/>
            <person name="Lipzen A."/>
            <person name="Lundell T."/>
            <person name="Morin E."/>
            <person name="Murat C."/>
            <person name="Riley R."/>
            <person name="Ohm R."/>
            <person name="Sun H."/>
            <person name="Tunlid A."/>
            <person name="Henrissat B."/>
            <person name="Grigoriev I.V."/>
            <person name="Hibbett D.S."/>
            <person name="Martin F."/>
        </authorList>
    </citation>
    <scope>NUCLEOTIDE SEQUENCE [LARGE SCALE GENOMIC DNA]</scope>
    <source>
        <strain evidence="3">Ve08.2h10</strain>
    </source>
</reference>
<keyword evidence="3" id="KW-1185">Reference proteome</keyword>
<name>A0A0D0E3J2_9AGAM</name>
<dbReference type="STRING" id="930991.A0A0D0E3J2"/>
<accession>A0A0D0E3J2</accession>
<dbReference type="EMBL" id="KN824881">
    <property type="protein sequence ID" value="KIK98786.1"/>
    <property type="molecule type" value="Genomic_DNA"/>
</dbReference>
<reference evidence="2 3" key="1">
    <citation type="submission" date="2014-04" db="EMBL/GenBank/DDBJ databases">
        <authorList>
            <consortium name="DOE Joint Genome Institute"/>
            <person name="Kuo A."/>
            <person name="Kohler A."/>
            <person name="Jargeat P."/>
            <person name="Nagy L.G."/>
            <person name="Floudas D."/>
            <person name="Copeland A."/>
            <person name="Barry K.W."/>
            <person name="Cichocki N."/>
            <person name="Veneault-Fourrey C."/>
            <person name="LaButti K."/>
            <person name="Lindquist E.A."/>
            <person name="Lipzen A."/>
            <person name="Lundell T."/>
            <person name="Morin E."/>
            <person name="Murat C."/>
            <person name="Sun H."/>
            <person name="Tunlid A."/>
            <person name="Henrissat B."/>
            <person name="Grigoriev I.V."/>
            <person name="Hibbett D.S."/>
            <person name="Martin F."/>
            <person name="Nordberg H.P."/>
            <person name="Cantor M.N."/>
            <person name="Hua S.X."/>
        </authorList>
    </citation>
    <scope>NUCLEOTIDE SEQUENCE [LARGE SCALE GENOMIC DNA]</scope>
    <source>
        <strain evidence="2 3">Ve08.2h10</strain>
    </source>
</reference>
<protein>
    <recommendedName>
        <fullName evidence="4">Arrestin-like N-terminal domain-containing protein</fullName>
    </recommendedName>
</protein>
<proteinExistence type="predicted"/>
<organism evidence="2 3">
    <name type="scientific">Paxillus rubicundulus Ve08.2h10</name>
    <dbReference type="NCBI Taxonomy" id="930991"/>
    <lineage>
        <taxon>Eukaryota</taxon>
        <taxon>Fungi</taxon>
        <taxon>Dikarya</taxon>
        <taxon>Basidiomycota</taxon>
        <taxon>Agaricomycotina</taxon>
        <taxon>Agaricomycetes</taxon>
        <taxon>Agaricomycetidae</taxon>
        <taxon>Boletales</taxon>
        <taxon>Paxilineae</taxon>
        <taxon>Paxillaceae</taxon>
        <taxon>Paxillus</taxon>
    </lineage>
</organism>
<dbReference type="HOGENOM" id="CLU_049916_0_0_1"/>
<sequence>MELPDYSPSTPAPDYSSTPLAGEKCIQRTPSQTPDRHENCAFIYQEHDMSLTLRGCREEGGVPTFGLCSTVHGEFEPTDRDRIVSVVIKLEGQVLLRGRSRTQSYVLFSNKRTLWQRDDSAENMCPSLLPLSISFPSAYRDENDRALRLPPSMSIRKPRRVAIAYSLNILVQKTRRALFVRKTRDVCMSAYLCYRPRVRPPRPSPTCFSGLKHCPDEWQEEVWDIRRKPSGEESQDLAAQCHFFLPSVRVFSTSEPIPFHLSFCSSTEFLRTTAQHISPQPDVPFANPIHVFLLRQTTVHGSGSKTVDEEVLGTGTISPSPTTAIEAISAENTLTMSWDGQVQCERPIGHISFSAMALEVKDFLVLSLVVPPGPVRSMLPQMHRAIPIRLVTHPCIDRS</sequence>